<keyword evidence="6" id="KW-1185">Reference proteome</keyword>
<name>D9SUI0_CLOC7</name>
<keyword evidence="3" id="KW-0804">Transcription</keyword>
<evidence type="ECO:0000256" key="3">
    <source>
        <dbReference type="ARBA" id="ARBA00023163"/>
    </source>
</evidence>
<dbReference type="Pfam" id="PF17874">
    <property type="entry name" value="TPR_MalT"/>
    <property type="match status" value="1"/>
</dbReference>
<dbReference type="eggNOG" id="COG2909">
    <property type="taxonomic scope" value="Bacteria"/>
</dbReference>
<dbReference type="GO" id="GO:0006355">
    <property type="term" value="P:regulation of DNA-templated transcription"/>
    <property type="evidence" value="ECO:0007669"/>
    <property type="project" value="InterPro"/>
</dbReference>
<evidence type="ECO:0000256" key="1">
    <source>
        <dbReference type="ARBA" id="ARBA00023015"/>
    </source>
</evidence>
<dbReference type="Pfam" id="PF00196">
    <property type="entry name" value="GerE"/>
    <property type="match status" value="1"/>
</dbReference>
<dbReference type="PANTHER" id="PTHR44688">
    <property type="entry name" value="DNA-BINDING TRANSCRIPTIONAL ACTIVATOR DEVR_DOSR"/>
    <property type="match status" value="1"/>
</dbReference>
<reference evidence="5 6" key="1">
    <citation type="submission" date="2010-08" db="EMBL/GenBank/DDBJ databases">
        <title>Complete sequence of Clostridium cellulovorans 743B.</title>
        <authorList>
            <consortium name="US DOE Joint Genome Institute"/>
            <person name="Lucas S."/>
            <person name="Copeland A."/>
            <person name="Lapidus A."/>
            <person name="Cheng J.-F."/>
            <person name="Bruce D."/>
            <person name="Goodwin L."/>
            <person name="Pitluck S."/>
            <person name="Chertkov O."/>
            <person name="Detter J.C."/>
            <person name="Han C."/>
            <person name="Tapia R."/>
            <person name="Land M."/>
            <person name="Hauser L."/>
            <person name="Chang Y.-J."/>
            <person name="Jeffries C."/>
            <person name="Kyrpides N."/>
            <person name="Ivanova N."/>
            <person name="Mikhailova N."/>
            <person name="Hemme C.L."/>
            <person name="Woyke T."/>
        </authorList>
    </citation>
    <scope>NUCLEOTIDE SEQUENCE [LARGE SCALE GENOMIC DNA]</scope>
    <source>
        <strain evidence="6">ATCC 35296 / DSM 3052 / OCM 3 / 743B</strain>
    </source>
</reference>
<accession>D9SUI0</accession>
<evidence type="ECO:0000259" key="4">
    <source>
        <dbReference type="PROSITE" id="PS50043"/>
    </source>
</evidence>
<evidence type="ECO:0000256" key="2">
    <source>
        <dbReference type="ARBA" id="ARBA00023125"/>
    </source>
</evidence>
<dbReference type="STRING" id="573061.Clocel_3249"/>
<dbReference type="PROSITE" id="PS00622">
    <property type="entry name" value="HTH_LUXR_1"/>
    <property type="match status" value="1"/>
</dbReference>
<dbReference type="PROSITE" id="PS50043">
    <property type="entry name" value="HTH_LUXR_2"/>
    <property type="match status" value="1"/>
</dbReference>
<dbReference type="PRINTS" id="PR00038">
    <property type="entry name" value="HTHLUXR"/>
</dbReference>
<dbReference type="AlphaFoldDB" id="D9SUI0"/>
<dbReference type="InterPro" id="IPR016032">
    <property type="entry name" value="Sig_transdc_resp-reg_C-effctor"/>
</dbReference>
<gene>
    <name evidence="5" type="ordered locus">Clocel_3249</name>
</gene>
<dbReference type="HOGENOM" id="CLU_356342_0_0_9"/>
<dbReference type="KEGG" id="ccb:Clocel_3249"/>
<proteinExistence type="predicted"/>
<protein>
    <submittedName>
        <fullName evidence="5">ATP-dependent transcriptional regulator, MalT-like, LuxR family</fullName>
    </submittedName>
</protein>
<dbReference type="SUPFAM" id="SSF46894">
    <property type="entry name" value="C-terminal effector domain of the bipartite response regulators"/>
    <property type="match status" value="1"/>
</dbReference>
<organism evidence="5 6">
    <name type="scientific">Clostridium cellulovorans (strain ATCC 35296 / DSM 3052 / OCM 3 / 743B)</name>
    <dbReference type="NCBI Taxonomy" id="573061"/>
    <lineage>
        <taxon>Bacteria</taxon>
        <taxon>Bacillati</taxon>
        <taxon>Bacillota</taxon>
        <taxon>Clostridia</taxon>
        <taxon>Eubacteriales</taxon>
        <taxon>Clostridiaceae</taxon>
        <taxon>Clostridium</taxon>
    </lineage>
</organism>
<dbReference type="RefSeq" id="WP_010073323.1">
    <property type="nucleotide sequence ID" value="NC_014393.1"/>
</dbReference>
<dbReference type="InterPro" id="IPR000792">
    <property type="entry name" value="Tscrpt_reg_LuxR_C"/>
</dbReference>
<feature type="domain" description="HTH luxR-type" evidence="4">
    <location>
        <begin position="738"/>
        <end position="803"/>
    </location>
</feature>
<dbReference type="Gene3D" id="1.10.10.10">
    <property type="entry name" value="Winged helix-like DNA-binding domain superfamily/Winged helix DNA-binding domain"/>
    <property type="match status" value="1"/>
</dbReference>
<dbReference type="CDD" id="cd06170">
    <property type="entry name" value="LuxR_C_like"/>
    <property type="match status" value="1"/>
</dbReference>
<keyword evidence="1" id="KW-0805">Transcription regulation</keyword>
<dbReference type="SMART" id="SM00421">
    <property type="entry name" value="HTH_LUXR"/>
    <property type="match status" value="1"/>
</dbReference>
<dbReference type="Proteomes" id="UP000002730">
    <property type="component" value="Chromosome"/>
</dbReference>
<keyword evidence="2" id="KW-0238">DNA-binding</keyword>
<dbReference type="EMBL" id="CP002160">
    <property type="protein sequence ID" value="ADL52935.1"/>
    <property type="molecule type" value="Genomic_DNA"/>
</dbReference>
<dbReference type="InterPro" id="IPR041617">
    <property type="entry name" value="TPR_MalT"/>
</dbReference>
<evidence type="ECO:0000313" key="5">
    <source>
        <dbReference type="EMBL" id="ADL52935.1"/>
    </source>
</evidence>
<dbReference type="InterPro" id="IPR027417">
    <property type="entry name" value="P-loop_NTPase"/>
</dbReference>
<dbReference type="Gene3D" id="1.25.40.10">
    <property type="entry name" value="Tetratricopeptide repeat domain"/>
    <property type="match status" value="1"/>
</dbReference>
<dbReference type="SUPFAM" id="SSF52540">
    <property type="entry name" value="P-loop containing nucleoside triphosphate hydrolases"/>
    <property type="match status" value="1"/>
</dbReference>
<dbReference type="InterPro" id="IPR011990">
    <property type="entry name" value="TPR-like_helical_dom_sf"/>
</dbReference>
<dbReference type="GO" id="GO:0003677">
    <property type="term" value="F:DNA binding"/>
    <property type="evidence" value="ECO:0007669"/>
    <property type="project" value="UniProtKB-KW"/>
</dbReference>
<dbReference type="InterPro" id="IPR036388">
    <property type="entry name" value="WH-like_DNA-bd_sf"/>
</dbReference>
<dbReference type="OrthoDB" id="3177100at2"/>
<evidence type="ECO:0000313" key="6">
    <source>
        <dbReference type="Proteomes" id="UP000002730"/>
    </source>
</evidence>
<dbReference type="PANTHER" id="PTHR44688:SF16">
    <property type="entry name" value="DNA-BINDING TRANSCRIPTIONAL ACTIVATOR DEVR_DOSR"/>
    <property type="match status" value="1"/>
</dbReference>
<sequence length="805" mass="93278">MNKIYVTEKNIAISEELEREWKNQLNQFGMIYLFAMTGFGKSSVAEAFAERKFSKWTSISIEEEGFLEKIEDYLIKNKNTRVRTLLILDGLQWLLEEPAQDKLVELLANLNKGQGKLQCLLLSRAPLPIYLKPFYLTKQLVIVNKESLWLEKRHIQMLLKKENLFDNLQKAEIEGLVRLSMNITKGYPIALCSIIRTLNEGYRDYEAIDKIGRQDLFHYLDRTLFIRWQKRQIEAMIKLSAYSKFNLEMAEGVLGEEAKEIIDSIMVISSFFIFTPPDTYEIHRFFLQFLRVKQMALPKEERVLIYANAGKCYEKRRELNEALRCYKEAGQVEKIAELVIYLSENVDGDFIKNSEVYLKELPKEMEEKFPKLLGVKTLLFSYQMKVEESSLYLQKLKKKVEEEKKKGGRGEALKVYVRTLVALPHGTSEDVRKKLIFLSKYILRYGICIENIIPTGNMPSVINGGLDFSKWSKNDKILYPVMKKAVEAVIGKESVGLAEVCMGENLYEKNKKTEAMSYLTRGLSDANYKGSIRIQYAAIGVMARNFQSEGQADTAEGILINIRDKAEEIGFKEILPNIHASLAYCALLKGETNKTSEWMESYAPNEHQSFYITDRFCLFTKARVYVSMGRYMEALYILNILEKYTQLYHRNYLQIEINLLKAIILFRRGEEWEELFLVAVKKATEYPYIHIISDQGAALLPLWRKFDWNSSEIKPAYIKAVTSELKKMAIYYPNYIKEKHDFEELSKKELEVIRLIAEGCTNGEIAARLDISTATVKFHIANLLKKLNAENRIMAVKIASENDLF</sequence>